<evidence type="ECO:0000313" key="3">
    <source>
        <dbReference type="Proteomes" id="UP000198729"/>
    </source>
</evidence>
<evidence type="ECO:0000256" key="1">
    <source>
        <dbReference type="SAM" id="Phobius"/>
    </source>
</evidence>
<accession>A0A1G5SCK7</accession>
<dbReference type="Proteomes" id="UP000198729">
    <property type="component" value="Unassembled WGS sequence"/>
</dbReference>
<evidence type="ECO:0008006" key="4">
    <source>
        <dbReference type="Google" id="ProtNLM"/>
    </source>
</evidence>
<proteinExistence type="predicted"/>
<name>A0A1G5SCK7_9PROT</name>
<organism evidence="2 3">
    <name type="scientific">Nitrosomonas mobilis</name>
    <dbReference type="NCBI Taxonomy" id="51642"/>
    <lineage>
        <taxon>Bacteria</taxon>
        <taxon>Pseudomonadati</taxon>
        <taxon>Pseudomonadota</taxon>
        <taxon>Betaproteobacteria</taxon>
        <taxon>Nitrosomonadales</taxon>
        <taxon>Nitrosomonadaceae</taxon>
        <taxon>Nitrosomonas</taxon>
    </lineage>
</organism>
<gene>
    <name evidence="2" type="ORF">NSMM_280018</name>
</gene>
<dbReference type="InterPro" id="IPR025293">
    <property type="entry name" value="YfiR/HmsC-like"/>
</dbReference>
<keyword evidence="3" id="KW-1185">Reference proteome</keyword>
<dbReference type="AlphaFoldDB" id="A0A1G5SCK7"/>
<keyword evidence="1" id="KW-1133">Transmembrane helix</keyword>
<keyword evidence="1" id="KW-0472">Membrane</keyword>
<protein>
    <recommendedName>
        <fullName evidence="4">Transmembrane protein</fullName>
    </recommendedName>
</protein>
<reference evidence="2 3" key="1">
    <citation type="submission" date="2016-10" db="EMBL/GenBank/DDBJ databases">
        <authorList>
            <person name="de Groot N.N."/>
        </authorList>
    </citation>
    <scope>NUCLEOTIDE SEQUENCE [LARGE SCALE GENOMIC DNA]</scope>
    <source>
        <strain evidence="2">1</strain>
    </source>
</reference>
<dbReference type="Pfam" id="PF13689">
    <property type="entry name" value="DUF4154"/>
    <property type="match status" value="1"/>
</dbReference>
<dbReference type="EMBL" id="FMWO01000034">
    <property type="protein sequence ID" value="SCZ84848.1"/>
    <property type="molecule type" value="Genomic_DNA"/>
</dbReference>
<feature type="transmembrane region" description="Helical" evidence="1">
    <location>
        <begin position="31"/>
        <end position="50"/>
    </location>
</feature>
<dbReference type="RefSeq" id="WP_245654662.1">
    <property type="nucleotide sequence ID" value="NZ_FMWO01000034.1"/>
</dbReference>
<evidence type="ECO:0000313" key="2">
    <source>
        <dbReference type="EMBL" id="SCZ84848.1"/>
    </source>
</evidence>
<keyword evidence="1" id="KW-0812">Transmembrane</keyword>
<sequence>MTLFKPLCLSLLWLLLIYASNRQLNRQARHAIFACVSVNLLCGLMLVSYMPSAHAEQLSEYRLKTAFLYNFATFTQWPQDDQPTFNICIYGSNPFNGHLENLQDKKIADRPIHILFKQSLNKRDNCHLVFISRSEIANLDDILDVLKDKPILTVADSPDVCQKGVALNMAIKGGKITFEANPAAAEAVGLSFSSQLLRFAKKIYSQ</sequence>
<dbReference type="STRING" id="51642.NSMM_280018"/>